<dbReference type="PROSITE" id="PS50096">
    <property type="entry name" value="IQ"/>
    <property type="match status" value="6"/>
</dbReference>
<feature type="domain" description="GMPS ATP-PPase" evidence="13">
    <location>
        <begin position="2148"/>
        <end position="2341"/>
    </location>
</feature>
<keyword evidence="7 11" id="KW-0658">Purine biosynthesis</keyword>
<dbReference type="PROSITE" id="PS51273">
    <property type="entry name" value="GATASE_TYPE_1"/>
    <property type="match status" value="1"/>
</dbReference>
<dbReference type="Pfam" id="PF00958">
    <property type="entry name" value="GMP_synt_C"/>
    <property type="match status" value="1"/>
</dbReference>
<dbReference type="EC" id="6.3.5.2" evidence="2"/>
<dbReference type="SMART" id="SM00015">
    <property type="entry name" value="IQ"/>
    <property type="match status" value="7"/>
</dbReference>
<dbReference type="Gene3D" id="3.80.10.10">
    <property type="entry name" value="Ribonuclease Inhibitor"/>
    <property type="match status" value="1"/>
</dbReference>
<dbReference type="Gene3D" id="1.25.40.10">
    <property type="entry name" value="Tetratricopeptide repeat domain"/>
    <property type="match status" value="1"/>
</dbReference>
<evidence type="ECO:0000256" key="8">
    <source>
        <dbReference type="ARBA" id="ARBA00022840"/>
    </source>
</evidence>
<name>A0AAV2ZDY1_9STRA</name>
<dbReference type="FunFam" id="3.40.50.620:FF:000001">
    <property type="entry name" value="GMP synthase [glutamine-hydrolyzing]"/>
    <property type="match status" value="1"/>
</dbReference>
<reference evidence="14" key="1">
    <citation type="submission" date="2022-11" db="EMBL/GenBank/DDBJ databases">
        <authorList>
            <person name="Morgan W.R."/>
            <person name="Tartar A."/>
        </authorList>
    </citation>
    <scope>NUCLEOTIDE SEQUENCE</scope>
    <source>
        <strain evidence="14">ARSEF 373</strain>
    </source>
</reference>
<dbReference type="InterPro" id="IPR029062">
    <property type="entry name" value="Class_I_gatase-like"/>
</dbReference>
<dbReference type="CDD" id="cd01742">
    <property type="entry name" value="GATase1_GMP_Synthase"/>
    <property type="match status" value="1"/>
</dbReference>
<evidence type="ECO:0000256" key="10">
    <source>
        <dbReference type="ARBA" id="ARBA00031356"/>
    </source>
</evidence>
<dbReference type="PRINTS" id="PR00096">
    <property type="entry name" value="GATASE"/>
</dbReference>
<dbReference type="FunFam" id="3.30.300.10:FF:000002">
    <property type="entry name" value="GMP synthase [glutamine-hydrolyzing]"/>
    <property type="match status" value="1"/>
</dbReference>
<dbReference type="Gene3D" id="1.20.5.190">
    <property type="match status" value="1"/>
</dbReference>
<dbReference type="InterPro" id="IPR001611">
    <property type="entry name" value="Leu-rich_rpt"/>
</dbReference>
<evidence type="ECO:0000256" key="11">
    <source>
        <dbReference type="PROSITE-ProRule" id="PRU00886"/>
    </source>
</evidence>
<dbReference type="GO" id="GO:0003921">
    <property type="term" value="F:GMP synthase activity"/>
    <property type="evidence" value="ECO:0007669"/>
    <property type="project" value="InterPro"/>
</dbReference>
<dbReference type="Gene3D" id="3.30.300.10">
    <property type="match status" value="1"/>
</dbReference>
<evidence type="ECO:0000259" key="13">
    <source>
        <dbReference type="PROSITE" id="PS51553"/>
    </source>
</evidence>
<feature type="region of interest" description="Disordered" evidence="12">
    <location>
        <begin position="1859"/>
        <end position="1884"/>
    </location>
</feature>
<sequence>MTTARATVTRYTPPGVGLQHSMGSKHSKGAVRRELRPIIPREWSDLEQLYARYQLEVYRQQLHDANLAYFMPRPLFVHLLSQLCGDKATLLAIFHILDHQDQQRIAAIDFFSGLVLVMQAKKTAKFEFLLGLLDNGGLKELNLCEVTMVLMAAARGVAMFKTLPQIRHELLRHLAKPMADPEIVFFMNDLEPVGHLLHSVPGQVPHTTQTATTADGLLMQQAQLTRSFAAVDYRIARIVWATPEKAVVERRLYAEALAKRPPSAEYFYPAPLTAPSKMENRLASVEILHRKLQNVLSPPQAAKAASNAPGGGSTGDLITLSTDPVDIRRHISYRSLQRMIHRISDGVLTMTLCEAESLMRQMSVNQLGQARVGDIVRVMKNWLWESRQEQVMYWEEIANVFEKQASRLRASFDSLRKSLKSCRKSREKHPVNPIDDSRFAKESDINYTAKLRIAQTSKPENQNSTYDSKNLRFRLGLYSAKYDEELQDSKSENNQQSRPIHTPKDEPVIEHVTADTSVGVLFEFAIWDTMTDEEGMDMAHAIESFITDARIWCFFDFICSECTVSIAESARTGHLSSLPGLAPSRFLHIYLRFHVDILEDIESSISDPSIYEISEKRWQPPTGGITWKDPEASALFESAEKDRIRGQYGDAIPKLEQAIELEGDTATLWGALAAVQYQRWQALTTTMHKPGTPSQFDPSDNKNSVAGGKMLVTQYLQDAYSTFIVAMEYSENKNNPDLLMNLVRVYFEFGSYRGALSVCTVLIEGFRHFARCNEAIFLSAVTAKALGRHRESANYFEYLVEKPPHRLQVYVMYLLAAQELEKVPGLAENAREAFAEAYKNMVKSTPATTSEKNAHAIFKTSKKGENVRVQQWYQDDNTWFDLARRMMQLNYPTLVISSLTVVRQRAGKMPFEFCMMEAVCHFRLNKLDEAETACKDAMVDNYYSLLLRGFLGAWNDEWRQQYQREHVASTRIKDAIRLFRWRMKWRTTVELAVKAWRNRQASVIQGAWRIYKAKSELADLKLARRMREQKDNEVMGTHDMLLVMKMLNAAAVQIQSLQKIYVAKKERNFRRLLRDKHSHLIAKFGARRRVIGVQYAFFRWTKFRDYRKQERVNTARMIQRQFRAYRNRIMVQKLMEAKQNLERFMALLMGRRSRYLQQDVFEAWVRFVHVTREEKQAAAIRIQSCARVWLARRRYQRTLQRHLKSLDLVKDMLQGRQQRLLQKVWQALASHAFFHRTLKYRSARAIQRQVRGMLARNRVRKLRSHNKRVEIVVRAMRKKGKLQLLKRVFDGLTMNVEMNVEERDAAATAIQRIARGRRARRRVQVIRECNAILESSDLTLKNRPPECVLRVCFLVLVRLPARAAHERQVSASRIQHLFRTFSRRKRFRNALRKALKRRAILFQLQANFQKIAELFFRQLKMLAEARRFRRNRAARKIQRMARHWMIYRRYQKVLSGKARRDELLQQWIVKKRAEKLFSCFHRWSTDVFEAKRQRVAAACRIQRAYRTRITTRQARKTVAKRAGQLRLLETAQQKPLERVFRAWEALLIEKSILAIRSNTVQRSPADAKRLLWNGGLRKSIDDSRSVEERADLPSLVFYALLNRVRASGICQLSYNGGYAFSPFQMRQLLSMATSVIVDSNSAVCSVADIVIDALNNTKNCPVQKLVLCNATIDLTHATRLGSVLGASTSGLISVMLAGTPLSRASVTALAAAVSHNQSRLEQLILEACSIGSAGAAALSEALCTNTYLWKLDLGCNHVSDSACRALGEAIVSNTSLRILVLSANCITDRGLTMHLAPSISAAGATSHLDTFVLRQLPGVTSLGVSALSTAATQFNAARAAGVSTTQVLDGPIGAIDSDYGTTQAPRSLSPAASMRSRFFTSSSPATRSNLPVLQILSTIGARPRRSSGSRAEAKPLGQPKAHSLRSHLSSGRTPASSTSLLNHGRHARHQPRPDRHPRLWVAVQPPHRASQLHVFCELYSCLVEAEELKKHRLKGIILSGGPNSVFDEGAPHLKPCVWQLIKDLKLPVLGICYGLQELAFTNKGTVAPCEHREYGKAMVTLNGGDSNGLFDGLPEQFQVWMSHGDKLTSCPEGFVDIAHSENSQHCAIVDKERKFYGIQFHPEVTHSPLGKDILKNFVINICGAPNDWDMRNIADAFIEEVRLIVGPEGHVIGAVSGGVDSSVAAVLLQRALGDRFHAVLIDNGLLRQGEAKEVVDRLKNKLGINLKCIDAADRFMAALSGVTEPETKRKTIGNLFIELFQEEAKEIGHKVDFLLQGTLYPDVIESVSYKGPSATVKTHHNVGGLPEKMHLKLIEPLRELFKDEVRELGMALGIDEESVWRHPFPGPGLAIRVLGEITREALDTLRQADAIFIEELRKSGHYKTTGQAFCVLLPVKSVGVMGDGRTYEKVVAIRAVSTSDYMTADWYHMPYEVLARMSNRIINEVRGVNRVVYDISSKPPATIEWE</sequence>
<dbReference type="GO" id="GO:0005524">
    <property type="term" value="F:ATP binding"/>
    <property type="evidence" value="ECO:0007669"/>
    <property type="project" value="UniProtKB-UniRule"/>
</dbReference>
<accession>A0AAV2ZDY1</accession>
<feature type="region of interest" description="Disordered" evidence="12">
    <location>
        <begin position="1900"/>
        <end position="1955"/>
    </location>
</feature>
<keyword evidence="5 11" id="KW-0547">Nucleotide-binding</keyword>
<feature type="binding site" evidence="11">
    <location>
        <begin position="2176"/>
        <end position="2182"/>
    </location>
    <ligand>
        <name>ATP</name>
        <dbReference type="ChEBI" id="CHEBI:30616"/>
    </ligand>
</feature>
<dbReference type="HAMAP" id="MF_00344">
    <property type="entry name" value="GMP_synthase"/>
    <property type="match status" value="1"/>
</dbReference>
<evidence type="ECO:0000256" key="7">
    <source>
        <dbReference type="ARBA" id="ARBA00022755"/>
    </source>
</evidence>
<dbReference type="CDD" id="cd01997">
    <property type="entry name" value="GMP_synthase_C"/>
    <property type="match status" value="1"/>
</dbReference>
<keyword evidence="6 11" id="KW-0332">GMP biosynthesis</keyword>
<dbReference type="GO" id="GO:0005829">
    <property type="term" value="C:cytosol"/>
    <property type="evidence" value="ECO:0007669"/>
    <property type="project" value="TreeGrafter"/>
</dbReference>
<evidence type="ECO:0000256" key="9">
    <source>
        <dbReference type="ARBA" id="ARBA00022962"/>
    </source>
</evidence>
<evidence type="ECO:0000256" key="5">
    <source>
        <dbReference type="ARBA" id="ARBA00022741"/>
    </source>
</evidence>
<dbReference type="Pfam" id="PF13516">
    <property type="entry name" value="LRR_6"/>
    <property type="match status" value="2"/>
</dbReference>
<dbReference type="PANTHER" id="PTHR11922">
    <property type="entry name" value="GMP SYNTHASE-RELATED"/>
    <property type="match status" value="1"/>
</dbReference>
<feature type="compositionally biased region" description="Polar residues" evidence="12">
    <location>
        <begin position="1926"/>
        <end position="1941"/>
    </location>
</feature>
<dbReference type="NCBIfam" id="TIGR00888">
    <property type="entry name" value="guaA_Nterm"/>
    <property type="match status" value="1"/>
</dbReference>
<evidence type="ECO:0000256" key="4">
    <source>
        <dbReference type="ARBA" id="ARBA00022598"/>
    </source>
</evidence>
<dbReference type="InterPro" id="IPR017926">
    <property type="entry name" value="GATASE"/>
</dbReference>
<dbReference type="NCBIfam" id="TIGR00884">
    <property type="entry name" value="guaA_Cterm"/>
    <property type="match status" value="1"/>
</dbReference>
<dbReference type="Gene3D" id="3.40.50.880">
    <property type="match status" value="1"/>
</dbReference>
<protein>
    <recommendedName>
        <fullName evidence="3">GMP synthase [glutamine-hydrolyzing]</fullName>
        <ecNumber evidence="2">6.3.5.2</ecNumber>
    </recommendedName>
    <alternativeName>
        <fullName evidence="10">Glutamine amidotransferase</fullName>
    </alternativeName>
</protein>
<dbReference type="InterPro" id="IPR032675">
    <property type="entry name" value="LRR_dom_sf"/>
</dbReference>
<evidence type="ECO:0000256" key="6">
    <source>
        <dbReference type="ARBA" id="ARBA00022749"/>
    </source>
</evidence>
<evidence type="ECO:0000256" key="1">
    <source>
        <dbReference type="ARBA" id="ARBA00005153"/>
    </source>
</evidence>
<comment type="pathway">
    <text evidence="1">Purine metabolism; GMP biosynthesis; GMP from XMP (L-Gln route): step 1/1.</text>
</comment>
<proteinExistence type="inferred from homology"/>
<dbReference type="EMBL" id="DAKRPA010000011">
    <property type="protein sequence ID" value="DBA04170.1"/>
    <property type="molecule type" value="Genomic_DNA"/>
</dbReference>
<dbReference type="SUPFAM" id="SSF52317">
    <property type="entry name" value="Class I glutamine amidotransferase-like"/>
    <property type="match status" value="1"/>
</dbReference>
<organism evidence="14 15">
    <name type="scientific">Lagenidium giganteum</name>
    <dbReference type="NCBI Taxonomy" id="4803"/>
    <lineage>
        <taxon>Eukaryota</taxon>
        <taxon>Sar</taxon>
        <taxon>Stramenopiles</taxon>
        <taxon>Oomycota</taxon>
        <taxon>Peronosporomycetes</taxon>
        <taxon>Pythiales</taxon>
        <taxon>Pythiaceae</taxon>
    </lineage>
</organism>
<gene>
    <name evidence="14" type="ORF">N0F65_004278</name>
</gene>
<dbReference type="InterPro" id="IPR004739">
    <property type="entry name" value="GMP_synth_GATase"/>
</dbReference>
<reference evidence="14" key="2">
    <citation type="journal article" date="2023" name="Microbiol Resour">
        <title>Decontamination and Annotation of the Draft Genome Sequence of the Oomycete Lagenidium giganteum ARSEF 373.</title>
        <authorList>
            <person name="Morgan W.R."/>
            <person name="Tartar A."/>
        </authorList>
    </citation>
    <scope>NUCLEOTIDE SEQUENCE</scope>
    <source>
        <strain evidence="14">ARSEF 373</strain>
    </source>
</reference>
<evidence type="ECO:0000256" key="2">
    <source>
        <dbReference type="ARBA" id="ARBA00012746"/>
    </source>
</evidence>
<dbReference type="PROSITE" id="PS51553">
    <property type="entry name" value="GMPS_ATP_PPASE"/>
    <property type="match status" value="1"/>
</dbReference>
<dbReference type="InterPro" id="IPR001674">
    <property type="entry name" value="GMP_synth_C"/>
</dbReference>
<dbReference type="InterPro" id="IPR022310">
    <property type="entry name" value="NAD/GMP_synthase"/>
</dbReference>
<dbReference type="InterPro" id="IPR000048">
    <property type="entry name" value="IQ_motif_EF-hand-BS"/>
</dbReference>
<dbReference type="Pfam" id="PF02540">
    <property type="entry name" value="NAD_synthase"/>
    <property type="match status" value="1"/>
</dbReference>
<dbReference type="InterPro" id="IPR025777">
    <property type="entry name" value="GMPS_ATP_PPase_dom"/>
</dbReference>
<dbReference type="SUPFAM" id="SSF54810">
    <property type="entry name" value="GMP synthetase C-terminal dimerisation domain"/>
    <property type="match status" value="1"/>
</dbReference>
<dbReference type="InterPro" id="IPR014729">
    <property type="entry name" value="Rossmann-like_a/b/a_fold"/>
</dbReference>
<dbReference type="SUPFAM" id="SSF48452">
    <property type="entry name" value="TPR-like"/>
    <property type="match status" value="1"/>
</dbReference>
<keyword evidence="4" id="KW-0436">Ligase</keyword>
<dbReference type="SUPFAM" id="SSF52047">
    <property type="entry name" value="RNI-like"/>
    <property type="match status" value="1"/>
</dbReference>
<dbReference type="NCBIfam" id="NF000848">
    <property type="entry name" value="PRK00074.1"/>
    <property type="match status" value="1"/>
</dbReference>
<evidence type="ECO:0000313" key="15">
    <source>
        <dbReference type="Proteomes" id="UP001146120"/>
    </source>
</evidence>
<keyword evidence="15" id="KW-1185">Reference proteome</keyword>
<evidence type="ECO:0000313" key="14">
    <source>
        <dbReference type="EMBL" id="DBA04170.1"/>
    </source>
</evidence>
<evidence type="ECO:0000256" key="12">
    <source>
        <dbReference type="SAM" id="MobiDB-lite"/>
    </source>
</evidence>
<keyword evidence="9" id="KW-0315">Glutamine amidotransferase</keyword>
<dbReference type="InterPro" id="IPR011990">
    <property type="entry name" value="TPR-like_helical_dom_sf"/>
</dbReference>
<dbReference type="SUPFAM" id="SSF52402">
    <property type="entry name" value="Adenine nucleotide alpha hydrolases-like"/>
    <property type="match status" value="1"/>
</dbReference>
<evidence type="ECO:0000256" key="3">
    <source>
        <dbReference type="ARBA" id="ARBA00021562"/>
    </source>
</evidence>
<feature type="region of interest" description="Disordered" evidence="12">
    <location>
        <begin position="486"/>
        <end position="506"/>
    </location>
</feature>
<dbReference type="PANTHER" id="PTHR11922:SF2">
    <property type="entry name" value="GMP SYNTHASE [GLUTAMINE-HYDROLYZING]"/>
    <property type="match status" value="1"/>
</dbReference>
<keyword evidence="8 11" id="KW-0067">ATP-binding</keyword>
<dbReference type="InterPro" id="IPR022955">
    <property type="entry name" value="GMP_synthase"/>
</dbReference>
<dbReference type="Proteomes" id="UP001146120">
    <property type="component" value="Unassembled WGS sequence"/>
</dbReference>
<dbReference type="Pfam" id="PF00117">
    <property type="entry name" value="GATase"/>
    <property type="match status" value="1"/>
</dbReference>
<comment type="caution">
    <text evidence="14">The sequence shown here is derived from an EMBL/GenBank/DDBJ whole genome shotgun (WGS) entry which is preliminary data.</text>
</comment>
<dbReference type="SMART" id="SM00368">
    <property type="entry name" value="LRR_RI"/>
    <property type="match status" value="3"/>
</dbReference>
<dbReference type="Gene3D" id="3.40.50.620">
    <property type="entry name" value="HUPs"/>
    <property type="match status" value="1"/>
</dbReference>